<dbReference type="Pfam" id="PF05014">
    <property type="entry name" value="Nuc_deoxyrib_tr"/>
    <property type="match status" value="1"/>
</dbReference>
<name>A0ABY7Y709_9GAMM</name>
<dbReference type="Gene3D" id="3.40.1190.20">
    <property type="match status" value="1"/>
</dbReference>
<evidence type="ECO:0000313" key="1">
    <source>
        <dbReference type="EMBL" id="WDM65739.1"/>
    </source>
</evidence>
<evidence type="ECO:0000313" key="2">
    <source>
        <dbReference type="Proteomes" id="UP001216828"/>
    </source>
</evidence>
<keyword evidence="2" id="KW-1185">Reference proteome</keyword>
<dbReference type="Proteomes" id="UP001216828">
    <property type="component" value="Chromosome"/>
</dbReference>
<organism evidence="1 2">
    <name type="scientific">Stenotrophomonas forensis</name>
    <dbReference type="NCBI Taxonomy" id="2871169"/>
    <lineage>
        <taxon>Bacteria</taxon>
        <taxon>Pseudomonadati</taxon>
        <taxon>Pseudomonadota</taxon>
        <taxon>Gammaproteobacteria</taxon>
        <taxon>Lysobacterales</taxon>
        <taxon>Lysobacteraceae</taxon>
        <taxon>Stenotrophomonas</taxon>
        <taxon>Stenotrophomonas maltophilia group</taxon>
    </lineage>
</organism>
<protein>
    <submittedName>
        <fullName evidence="1">Nucleoside 2-deoxyribosyltransferase</fullName>
    </submittedName>
</protein>
<dbReference type="Gene3D" id="3.40.50.450">
    <property type="match status" value="1"/>
</dbReference>
<accession>A0ABY7Y709</accession>
<gene>
    <name evidence="1" type="ORF">K5L94_10860</name>
</gene>
<dbReference type="SUPFAM" id="SSF53613">
    <property type="entry name" value="Ribokinase-like"/>
    <property type="match status" value="1"/>
</dbReference>
<dbReference type="EMBL" id="CP082270">
    <property type="protein sequence ID" value="WDM65739.1"/>
    <property type="molecule type" value="Genomic_DNA"/>
</dbReference>
<reference evidence="1 2" key="1">
    <citation type="submission" date="2021-08" db="EMBL/GenBank/DDBJ databases">
        <title>Stenotrophomonas forensis sp. nov., isolated from contaminated viral transport media.</title>
        <authorList>
            <person name="Nguyen S.V."/>
            <person name="Edwards D."/>
            <person name="Scott S."/>
            <person name="Doss J."/>
            <person name="Merid S."/>
            <person name="Zelaya E."/>
            <person name="Maza C."/>
            <person name="Mann M."/>
            <person name="Hamilton B."/>
            <person name="Blackwell R."/>
            <person name="Tran A."/>
            <person name="Hauser J."/>
        </authorList>
    </citation>
    <scope>NUCLEOTIDE SEQUENCE [LARGE SCALE GENOMIC DNA]</scope>
    <source>
        <strain evidence="1 2">DFS-20110405</strain>
    </source>
</reference>
<dbReference type="SUPFAM" id="SSF52309">
    <property type="entry name" value="N-(deoxy)ribosyltransferase-like"/>
    <property type="match status" value="1"/>
</dbReference>
<sequence length="332" mass="36273">MSMNPVDLSAYERVVVFPGKFDLHLVAEMLSESSNVSLDIAYDVRDLGDLSVLRGRIGLLAISTSSPLFMDVGSEDVDKLLSKLFELDPEAVLLKENRGGSRLFDGSGVIGEEIPAVLGRTVNSVGVGDVYTAVMVGHQSHGWSCAAWRGAQAATEYSGSTFPDDIRVGVQRQLSLDVSVVQGLGGVSLPWHDRRRYAIYLAAPDFSYLNNPEIGLAIQSMEYHNFSVRRPIVENGELTRPAGEFELIHAYHKDCELLKECDVIFAIPIDRDPGTLVEVGMGIELGKPVIIYDPRGENENTMVVAGSYSYSSSLDVSLNALYSALSMLRRKP</sequence>
<dbReference type="InterPro" id="IPR007710">
    <property type="entry name" value="Nucleoside_deoxyribTrfase"/>
</dbReference>
<dbReference type="InterPro" id="IPR029056">
    <property type="entry name" value="Ribokinase-like"/>
</dbReference>
<proteinExistence type="predicted"/>